<organism evidence="1 2">
    <name type="scientific">Ascidiaceihabitans donghaensis</name>
    <dbReference type="NCBI Taxonomy" id="1510460"/>
    <lineage>
        <taxon>Bacteria</taxon>
        <taxon>Pseudomonadati</taxon>
        <taxon>Pseudomonadota</taxon>
        <taxon>Alphaproteobacteria</taxon>
        <taxon>Rhodobacterales</taxon>
        <taxon>Paracoccaceae</taxon>
        <taxon>Ascidiaceihabitans</taxon>
    </lineage>
</organism>
<keyword evidence="2" id="KW-1185">Reference proteome</keyword>
<name>A0A2R8BF54_9RHOB</name>
<dbReference type="AlphaFoldDB" id="A0A2R8BF54"/>
<sequence length="110" mass="12036">MMVKYSLGILAVAATLAACNKKEDAIAFDGQFFRAKLSKVDKQRDQFTVTIGPVSSSLDGAKEAGRYEATRYCIEQFGTSNKTWVIGPDSPNEQLRIEGDKLVLRGACVE</sequence>
<evidence type="ECO:0000313" key="1">
    <source>
        <dbReference type="EMBL" id="SPH21731.1"/>
    </source>
</evidence>
<proteinExistence type="predicted"/>
<dbReference type="Proteomes" id="UP000244880">
    <property type="component" value="Unassembled WGS sequence"/>
</dbReference>
<evidence type="ECO:0008006" key="3">
    <source>
        <dbReference type="Google" id="ProtNLM"/>
    </source>
</evidence>
<gene>
    <name evidence="1" type="ORF">ASD8599_02482</name>
</gene>
<dbReference type="EMBL" id="OMOR01000001">
    <property type="protein sequence ID" value="SPH21731.1"/>
    <property type="molecule type" value="Genomic_DNA"/>
</dbReference>
<evidence type="ECO:0000313" key="2">
    <source>
        <dbReference type="Proteomes" id="UP000244880"/>
    </source>
</evidence>
<dbReference type="RefSeq" id="WP_245926024.1">
    <property type="nucleotide sequence ID" value="NZ_OMOR01000001.1"/>
</dbReference>
<dbReference type="PROSITE" id="PS51257">
    <property type="entry name" value="PROKAR_LIPOPROTEIN"/>
    <property type="match status" value="1"/>
</dbReference>
<accession>A0A2R8BF54</accession>
<protein>
    <recommendedName>
        <fullName evidence="3">Lipoprotein</fullName>
    </recommendedName>
</protein>
<reference evidence="1 2" key="1">
    <citation type="submission" date="2018-03" db="EMBL/GenBank/DDBJ databases">
        <authorList>
            <person name="Keele B.F."/>
        </authorList>
    </citation>
    <scope>NUCLEOTIDE SEQUENCE [LARGE SCALE GENOMIC DNA]</scope>
    <source>
        <strain evidence="1 2">CECT 8599</strain>
    </source>
</reference>